<reference evidence="1" key="1">
    <citation type="submission" date="2012-04" db="EMBL/GenBank/DDBJ databases">
        <title>The Genome Sequence of Loa loa.</title>
        <authorList>
            <consortium name="The Broad Institute Genome Sequencing Platform"/>
            <consortium name="Broad Institute Genome Sequencing Center for Infectious Disease"/>
            <person name="Nutman T.B."/>
            <person name="Fink D.L."/>
            <person name="Russ C."/>
            <person name="Young S."/>
            <person name="Zeng Q."/>
            <person name="Gargeya S."/>
            <person name="Alvarado L."/>
            <person name="Berlin A."/>
            <person name="Chapman S.B."/>
            <person name="Chen Z."/>
            <person name="Freedman E."/>
            <person name="Gellesch M."/>
            <person name="Goldberg J."/>
            <person name="Griggs A."/>
            <person name="Gujja S."/>
            <person name="Heilman E.R."/>
            <person name="Heiman D."/>
            <person name="Howarth C."/>
            <person name="Mehta T."/>
            <person name="Neiman D."/>
            <person name="Pearson M."/>
            <person name="Roberts A."/>
            <person name="Saif S."/>
            <person name="Shea T."/>
            <person name="Shenoy N."/>
            <person name="Sisk P."/>
            <person name="Stolte C."/>
            <person name="Sykes S."/>
            <person name="White J."/>
            <person name="Yandava C."/>
            <person name="Haas B."/>
            <person name="Henn M.R."/>
            <person name="Nusbaum C."/>
            <person name="Birren B."/>
        </authorList>
    </citation>
    <scope>NUCLEOTIDE SEQUENCE [LARGE SCALE GENOMIC DNA]</scope>
</reference>
<dbReference type="AlphaFoldDB" id="A0A1I7W1S1"/>
<evidence type="ECO:0000313" key="1">
    <source>
        <dbReference type="Proteomes" id="UP000095285"/>
    </source>
</evidence>
<sequence>MHATRKVYKSPFNNNLRSVNSWKQAGDFSHVGCREELRSLEVLAVPNLMWMMCVCRTLWTKAKVDSLLVKGKVTKTTQSDDNNEKKNNLKLIENNEKLIVQEVPLGVLNTAYIWKKWEWFCYHYTENCNVQLQYKHLRRSKREDM</sequence>
<organism evidence="1 2">
    <name type="scientific">Loa loa</name>
    <name type="common">Eye worm</name>
    <name type="synonym">Filaria loa</name>
    <dbReference type="NCBI Taxonomy" id="7209"/>
    <lineage>
        <taxon>Eukaryota</taxon>
        <taxon>Metazoa</taxon>
        <taxon>Ecdysozoa</taxon>
        <taxon>Nematoda</taxon>
        <taxon>Chromadorea</taxon>
        <taxon>Rhabditida</taxon>
        <taxon>Spirurina</taxon>
        <taxon>Spiruromorpha</taxon>
        <taxon>Filarioidea</taxon>
        <taxon>Onchocercidae</taxon>
        <taxon>Loa</taxon>
    </lineage>
</organism>
<protein>
    <submittedName>
        <fullName evidence="2">Retrovirus-related Pol polyprotein from transposon TNT 1-94</fullName>
    </submittedName>
</protein>
<accession>A0A1I7W1S1</accession>
<dbReference type="WBParaSite" id="EN70_8707">
    <property type="protein sequence ID" value="EN70_8707"/>
    <property type="gene ID" value="EN70_8707"/>
</dbReference>
<name>A0A1I7W1S1_LOALO</name>
<reference evidence="2" key="2">
    <citation type="submission" date="2016-11" db="UniProtKB">
        <authorList>
            <consortium name="WormBaseParasite"/>
        </authorList>
    </citation>
    <scope>IDENTIFICATION</scope>
</reference>
<dbReference type="Proteomes" id="UP000095285">
    <property type="component" value="Unassembled WGS sequence"/>
</dbReference>
<evidence type="ECO:0000313" key="2">
    <source>
        <dbReference type="WBParaSite" id="EN70_8707"/>
    </source>
</evidence>
<proteinExistence type="predicted"/>
<keyword evidence="1" id="KW-1185">Reference proteome</keyword>